<feature type="region of interest" description="Disordered" evidence="1">
    <location>
        <begin position="1"/>
        <end position="107"/>
    </location>
</feature>
<dbReference type="EMBL" id="KV407463">
    <property type="protein sequence ID" value="KZF20264.1"/>
    <property type="molecule type" value="Genomic_DNA"/>
</dbReference>
<sequence length="261" mass="29540">MMTLHSPPALTGSEAPRRPKGILKHSSFSSPNDQISPTHILSPQSPEATEQPSRPQPQRELSEKEITIHNTLQNAGRRRSSSNAPRSLSRRQSSTAGLSDAEQDELDQRLKWDEANLYLNEQQKTATMKIDEPKTPYVRRYDPDQEVEEEEPELPALDTDHILVDELDQVNGTKARESDIPSLELGEPEEAVPRTHDSSKQVIVDSKDNDGLHGHGEQDVGWSAEEREKHKKFEELRKKHYEMKDIKGLLGYVEPPPLPQV</sequence>
<dbReference type="GO" id="GO:0009966">
    <property type="term" value="P:regulation of signal transduction"/>
    <property type="evidence" value="ECO:0007669"/>
    <property type="project" value="InterPro"/>
</dbReference>
<accession>A0A165ACS8</accession>
<evidence type="ECO:0000313" key="2">
    <source>
        <dbReference type="EMBL" id="KZF20264.1"/>
    </source>
</evidence>
<organism evidence="2 3">
    <name type="scientific">Xylona heveae (strain CBS 132557 / TC161)</name>
    <dbReference type="NCBI Taxonomy" id="1328760"/>
    <lineage>
        <taxon>Eukaryota</taxon>
        <taxon>Fungi</taxon>
        <taxon>Dikarya</taxon>
        <taxon>Ascomycota</taxon>
        <taxon>Pezizomycotina</taxon>
        <taxon>Xylonomycetes</taxon>
        <taxon>Xylonales</taxon>
        <taxon>Xylonaceae</taxon>
        <taxon>Xylona</taxon>
    </lineage>
</organism>
<dbReference type="GO" id="GO:0004864">
    <property type="term" value="F:protein phosphatase inhibitor activity"/>
    <property type="evidence" value="ECO:0007669"/>
    <property type="project" value="InterPro"/>
</dbReference>
<dbReference type="RefSeq" id="XP_018185819.1">
    <property type="nucleotide sequence ID" value="XM_018333669.1"/>
</dbReference>
<dbReference type="Proteomes" id="UP000076632">
    <property type="component" value="Unassembled WGS sequence"/>
</dbReference>
<dbReference type="InterPro" id="IPR007062">
    <property type="entry name" value="PPI-2"/>
</dbReference>
<protein>
    <recommendedName>
        <fullName evidence="4">Glc8 protein</fullName>
    </recommendedName>
</protein>
<dbReference type="GeneID" id="28898806"/>
<dbReference type="Gene3D" id="6.10.250.1050">
    <property type="match status" value="1"/>
</dbReference>
<dbReference type="InParanoid" id="A0A165ACS8"/>
<feature type="compositionally biased region" description="Polar residues" evidence="1">
    <location>
        <begin position="81"/>
        <end position="97"/>
    </location>
</feature>
<dbReference type="PANTHER" id="PTHR12398:SF20">
    <property type="entry name" value="PROTEIN PHOSPHATASE 1 REGULATORY INHIBITOR SUBUNIT 2"/>
    <property type="match status" value="1"/>
</dbReference>
<gene>
    <name evidence="2" type="ORF">L228DRAFT_25217</name>
</gene>
<dbReference type="STRING" id="1328760.A0A165ACS8"/>
<keyword evidence="3" id="KW-1185">Reference proteome</keyword>
<dbReference type="OrthoDB" id="551302at2759"/>
<dbReference type="Pfam" id="PF04979">
    <property type="entry name" value="IPP-2"/>
    <property type="match status" value="1"/>
</dbReference>
<feature type="compositionally biased region" description="Basic and acidic residues" evidence="1">
    <location>
        <begin position="191"/>
        <end position="227"/>
    </location>
</feature>
<dbReference type="FunCoup" id="A0A165ACS8">
    <property type="interactions" value="255"/>
</dbReference>
<evidence type="ECO:0000313" key="3">
    <source>
        <dbReference type="Proteomes" id="UP000076632"/>
    </source>
</evidence>
<feature type="compositionally biased region" description="Polar residues" evidence="1">
    <location>
        <begin position="26"/>
        <end position="53"/>
    </location>
</feature>
<evidence type="ECO:0008006" key="4">
    <source>
        <dbReference type="Google" id="ProtNLM"/>
    </source>
</evidence>
<dbReference type="OMA" id="SHKSEKH"/>
<feature type="region of interest" description="Disordered" evidence="1">
    <location>
        <begin position="124"/>
        <end position="227"/>
    </location>
</feature>
<feature type="compositionally biased region" description="Basic and acidic residues" evidence="1">
    <location>
        <begin position="129"/>
        <end position="143"/>
    </location>
</feature>
<dbReference type="PANTHER" id="PTHR12398">
    <property type="entry name" value="PROTEIN PHOSPHATASE INHIBITOR"/>
    <property type="match status" value="1"/>
</dbReference>
<evidence type="ECO:0000256" key="1">
    <source>
        <dbReference type="SAM" id="MobiDB-lite"/>
    </source>
</evidence>
<feature type="compositionally biased region" description="Acidic residues" evidence="1">
    <location>
        <begin position="144"/>
        <end position="153"/>
    </location>
</feature>
<reference evidence="2 3" key="1">
    <citation type="journal article" date="2016" name="Fungal Biol.">
        <title>The genome of Xylona heveae provides a window into fungal endophytism.</title>
        <authorList>
            <person name="Gazis R."/>
            <person name="Kuo A."/>
            <person name="Riley R."/>
            <person name="LaButti K."/>
            <person name="Lipzen A."/>
            <person name="Lin J."/>
            <person name="Amirebrahimi M."/>
            <person name="Hesse C.N."/>
            <person name="Spatafora J.W."/>
            <person name="Henrissat B."/>
            <person name="Hainaut M."/>
            <person name="Grigoriev I.V."/>
            <person name="Hibbett D.S."/>
        </authorList>
    </citation>
    <scope>NUCLEOTIDE SEQUENCE [LARGE SCALE GENOMIC DNA]</scope>
    <source>
        <strain evidence="2 3">TC161</strain>
    </source>
</reference>
<dbReference type="AlphaFoldDB" id="A0A165ACS8"/>
<proteinExistence type="predicted"/>
<name>A0A165ACS8_XYLHT</name>